<dbReference type="AlphaFoldDB" id="A0A9N9D4T6"/>
<evidence type="ECO:0000313" key="4">
    <source>
        <dbReference type="Proteomes" id="UP000789405"/>
    </source>
</evidence>
<reference evidence="3" key="1">
    <citation type="submission" date="2021-06" db="EMBL/GenBank/DDBJ databases">
        <authorList>
            <person name="Kallberg Y."/>
            <person name="Tangrot J."/>
            <person name="Rosling A."/>
        </authorList>
    </citation>
    <scope>NUCLEOTIDE SEQUENCE</scope>
    <source>
        <strain evidence="3">MA453B</strain>
    </source>
</reference>
<organism evidence="3 4">
    <name type="scientific">Dentiscutata erythropus</name>
    <dbReference type="NCBI Taxonomy" id="1348616"/>
    <lineage>
        <taxon>Eukaryota</taxon>
        <taxon>Fungi</taxon>
        <taxon>Fungi incertae sedis</taxon>
        <taxon>Mucoromycota</taxon>
        <taxon>Glomeromycotina</taxon>
        <taxon>Glomeromycetes</taxon>
        <taxon>Diversisporales</taxon>
        <taxon>Gigasporaceae</taxon>
        <taxon>Dentiscutata</taxon>
    </lineage>
</organism>
<protein>
    <submittedName>
        <fullName evidence="3">13668_t:CDS:1</fullName>
    </submittedName>
</protein>
<gene>
    <name evidence="3" type="ORF">DERYTH_LOCUS8712</name>
</gene>
<dbReference type="EMBL" id="CAJVPY010004550">
    <property type="protein sequence ID" value="CAG8622474.1"/>
    <property type="molecule type" value="Genomic_DNA"/>
</dbReference>
<accession>A0A9N9D4T6</accession>
<evidence type="ECO:0000313" key="3">
    <source>
        <dbReference type="EMBL" id="CAG8622474.1"/>
    </source>
</evidence>
<name>A0A9N9D4T6_9GLOM</name>
<evidence type="ECO:0000259" key="2">
    <source>
        <dbReference type="Pfam" id="PF14214"/>
    </source>
</evidence>
<dbReference type="Proteomes" id="UP000789405">
    <property type="component" value="Unassembled WGS sequence"/>
</dbReference>
<proteinExistence type="predicted"/>
<feature type="domain" description="Helitron helicase-like" evidence="2">
    <location>
        <begin position="181"/>
        <end position="272"/>
    </location>
</feature>
<sequence>MPPFRHILSQPVVDTNNTENTKNTRTNMQTSLNKPQDSSAIRHALKPPCVCSYCDAKLFSGETGGICCVSGKIKLASTEHAAPLSDLFIRLDKMGNEFRVNICAYNSVFAFMSMGDGVYTFRVHGGIYHSIESLLPDNETPKFLQLYINDTENETENRLTIMRIMAWINKYITLQQLRKLLYIVDNYVKIEFERLNYLRLNQDKLCRELYQGLHDSYHSGVTDASKVGAWTILPSSFIESPRDLYQQYQDSMALVQTFGMPDLFITVTCNPKEYF</sequence>
<evidence type="ECO:0000256" key="1">
    <source>
        <dbReference type="SAM" id="MobiDB-lite"/>
    </source>
</evidence>
<dbReference type="Pfam" id="PF14214">
    <property type="entry name" value="Helitron_like_N"/>
    <property type="match status" value="1"/>
</dbReference>
<feature type="compositionally biased region" description="Low complexity" evidence="1">
    <location>
        <begin position="15"/>
        <end position="27"/>
    </location>
</feature>
<dbReference type="PANTHER" id="PTHR45786:SF74">
    <property type="entry name" value="ATP-DEPENDENT DNA HELICASE"/>
    <property type="match status" value="1"/>
</dbReference>
<dbReference type="InterPro" id="IPR025476">
    <property type="entry name" value="Helitron_helicase-like"/>
</dbReference>
<feature type="compositionally biased region" description="Polar residues" evidence="1">
    <location>
        <begin position="28"/>
        <end position="38"/>
    </location>
</feature>
<dbReference type="OrthoDB" id="1748060at2759"/>
<feature type="region of interest" description="Disordered" evidence="1">
    <location>
        <begin position="12"/>
        <end position="38"/>
    </location>
</feature>
<comment type="caution">
    <text evidence="3">The sequence shown here is derived from an EMBL/GenBank/DDBJ whole genome shotgun (WGS) entry which is preliminary data.</text>
</comment>
<keyword evidence="4" id="KW-1185">Reference proteome</keyword>
<dbReference type="PANTHER" id="PTHR45786">
    <property type="entry name" value="DNA BINDING PROTEIN-LIKE"/>
    <property type="match status" value="1"/>
</dbReference>